<comment type="caution">
    <text evidence="1">The sequence shown here is derived from an EMBL/GenBank/DDBJ whole genome shotgun (WGS) entry which is preliminary data.</text>
</comment>
<proteinExistence type="predicted"/>
<dbReference type="AlphaFoldDB" id="A0AAP0C0X3"/>
<organism evidence="1 2">
    <name type="scientific">Platanthera zijinensis</name>
    <dbReference type="NCBI Taxonomy" id="2320716"/>
    <lineage>
        <taxon>Eukaryota</taxon>
        <taxon>Viridiplantae</taxon>
        <taxon>Streptophyta</taxon>
        <taxon>Embryophyta</taxon>
        <taxon>Tracheophyta</taxon>
        <taxon>Spermatophyta</taxon>
        <taxon>Magnoliopsida</taxon>
        <taxon>Liliopsida</taxon>
        <taxon>Asparagales</taxon>
        <taxon>Orchidaceae</taxon>
        <taxon>Orchidoideae</taxon>
        <taxon>Orchideae</taxon>
        <taxon>Orchidinae</taxon>
        <taxon>Platanthera</taxon>
    </lineage>
</organism>
<dbReference type="Gene3D" id="3.60.10.10">
    <property type="entry name" value="Endonuclease/exonuclease/phosphatase"/>
    <property type="match status" value="1"/>
</dbReference>
<dbReference type="EMBL" id="JBBWWQ010000002">
    <property type="protein sequence ID" value="KAK8954702.1"/>
    <property type="molecule type" value="Genomic_DNA"/>
</dbReference>
<gene>
    <name evidence="1" type="ORF">KSP39_PZI001644</name>
</gene>
<evidence type="ECO:0008006" key="3">
    <source>
        <dbReference type="Google" id="ProtNLM"/>
    </source>
</evidence>
<reference evidence="1 2" key="1">
    <citation type="journal article" date="2022" name="Nat. Plants">
        <title>Genomes of leafy and leafless Platanthera orchids illuminate the evolution of mycoheterotrophy.</title>
        <authorList>
            <person name="Li M.H."/>
            <person name="Liu K.W."/>
            <person name="Li Z."/>
            <person name="Lu H.C."/>
            <person name="Ye Q.L."/>
            <person name="Zhang D."/>
            <person name="Wang J.Y."/>
            <person name="Li Y.F."/>
            <person name="Zhong Z.M."/>
            <person name="Liu X."/>
            <person name="Yu X."/>
            <person name="Liu D.K."/>
            <person name="Tu X.D."/>
            <person name="Liu B."/>
            <person name="Hao Y."/>
            <person name="Liao X.Y."/>
            <person name="Jiang Y.T."/>
            <person name="Sun W.H."/>
            <person name="Chen J."/>
            <person name="Chen Y.Q."/>
            <person name="Ai Y."/>
            <person name="Zhai J.W."/>
            <person name="Wu S.S."/>
            <person name="Zhou Z."/>
            <person name="Hsiao Y.Y."/>
            <person name="Wu W.L."/>
            <person name="Chen Y.Y."/>
            <person name="Lin Y.F."/>
            <person name="Hsu J.L."/>
            <person name="Li C.Y."/>
            <person name="Wang Z.W."/>
            <person name="Zhao X."/>
            <person name="Zhong W.Y."/>
            <person name="Ma X.K."/>
            <person name="Ma L."/>
            <person name="Huang J."/>
            <person name="Chen G.Z."/>
            <person name="Huang M.Z."/>
            <person name="Huang L."/>
            <person name="Peng D.H."/>
            <person name="Luo Y.B."/>
            <person name="Zou S.Q."/>
            <person name="Chen S.P."/>
            <person name="Lan S."/>
            <person name="Tsai W.C."/>
            <person name="Van de Peer Y."/>
            <person name="Liu Z.J."/>
        </authorList>
    </citation>
    <scope>NUCLEOTIDE SEQUENCE [LARGE SCALE GENOMIC DNA]</scope>
    <source>
        <strain evidence="1">Lor287</strain>
    </source>
</reference>
<evidence type="ECO:0000313" key="1">
    <source>
        <dbReference type="EMBL" id="KAK8954702.1"/>
    </source>
</evidence>
<keyword evidence="2" id="KW-1185">Reference proteome</keyword>
<dbReference type="SUPFAM" id="SSF56219">
    <property type="entry name" value="DNase I-like"/>
    <property type="match status" value="1"/>
</dbReference>
<dbReference type="Proteomes" id="UP001418222">
    <property type="component" value="Unassembled WGS sequence"/>
</dbReference>
<protein>
    <recommendedName>
        <fullName evidence="3">Endonuclease/exonuclease/phosphatase domain-containing protein</fullName>
    </recommendedName>
</protein>
<dbReference type="InterPro" id="IPR036691">
    <property type="entry name" value="Endo/exonu/phosph_ase_sf"/>
</dbReference>
<dbReference type="PANTHER" id="PTHR33710">
    <property type="entry name" value="BNAC02G09200D PROTEIN"/>
    <property type="match status" value="1"/>
</dbReference>
<sequence length="262" mass="30011">MEDALLANDLQELPYVGSHHTWCNNQPEAARVLVRLDRMFLNSAGLALVPLASIRHLTRISSDHCPILLQLALPKSDQRSRWFRFEDVWLSYPMCSKLMQRNWNRADLGSAAEVLKRKWSRTLRALFFWSKNKLKDLGSLKSQLEAEVADLQVREGSATSISEDENHTLISKAKELAATLGRLESWWKQRAKGRWIKKGDANTTCFHSMASNRRRANRIVQLTYGEEDLVEDPAQIERAFMDFFSNKWTGEAQALSGWPAVP</sequence>
<dbReference type="PANTHER" id="PTHR33710:SF71">
    <property type="entry name" value="ENDONUCLEASE_EXONUCLEASE_PHOSPHATASE DOMAIN-CONTAINING PROTEIN"/>
    <property type="match status" value="1"/>
</dbReference>
<accession>A0AAP0C0X3</accession>
<evidence type="ECO:0000313" key="2">
    <source>
        <dbReference type="Proteomes" id="UP001418222"/>
    </source>
</evidence>
<name>A0AAP0C0X3_9ASPA</name>